<reference evidence="8 9" key="2">
    <citation type="submission" date="2018-06" db="EMBL/GenBank/DDBJ databases">
        <title>Metagenomic assembly of (sub)arctic Cyanobacteria and their associated microbiome from non-axenic cultures.</title>
        <authorList>
            <person name="Baurain D."/>
        </authorList>
    </citation>
    <scope>NUCLEOTIDE SEQUENCE [LARGE SCALE GENOMIC DNA]</scope>
    <source>
        <strain evidence="8">ULC041bin1</strain>
    </source>
</reference>
<name>A0A2W4WJA9_9CYAN</name>
<evidence type="ECO:0000256" key="4">
    <source>
        <dbReference type="ARBA" id="ARBA00023136"/>
    </source>
</evidence>
<evidence type="ECO:0000313" key="8">
    <source>
        <dbReference type="EMBL" id="PZO41979.1"/>
    </source>
</evidence>
<evidence type="ECO:0000256" key="6">
    <source>
        <dbReference type="SAM" id="Phobius"/>
    </source>
</evidence>
<reference evidence="9" key="1">
    <citation type="submission" date="2018-04" db="EMBL/GenBank/DDBJ databases">
        <authorList>
            <person name="Cornet L."/>
        </authorList>
    </citation>
    <scope>NUCLEOTIDE SEQUENCE [LARGE SCALE GENOMIC DNA]</scope>
</reference>
<protein>
    <recommendedName>
        <fullName evidence="7">Lipopolysaccharide assembly protein A domain-containing protein</fullName>
    </recommendedName>
</protein>
<dbReference type="Proteomes" id="UP000249081">
    <property type="component" value="Unassembled WGS sequence"/>
</dbReference>
<evidence type="ECO:0000256" key="2">
    <source>
        <dbReference type="ARBA" id="ARBA00022692"/>
    </source>
</evidence>
<keyword evidence="5" id="KW-0175">Coiled coil</keyword>
<dbReference type="PANTHER" id="PTHR41335:SF1">
    <property type="entry name" value="MEMBRANE PROTEIN"/>
    <property type="match status" value="1"/>
</dbReference>
<feature type="domain" description="Lipopolysaccharide assembly protein A" evidence="7">
    <location>
        <begin position="21"/>
        <end position="84"/>
    </location>
</feature>
<keyword evidence="1" id="KW-1003">Cell membrane</keyword>
<accession>A0A2W4WJA9</accession>
<gene>
    <name evidence="8" type="ORF">DCF17_09745</name>
</gene>
<feature type="transmembrane region" description="Helical" evidence="6">
    <location>
        <begin position="35"/>
        <end position="59"/>
    </location>
</feature>
<dbReference type="Pfam" id="PF06305">
    <property type="entry name" value="LapA_dom"/>
    <property type="match status" value="1"/>
</dbReference>
<evidence type="ECO:0000313" key="9">
    <source>
        <dbReference type="Proteomes" id="UP000249081"/>
    </source>
</evidence>
<dbReference type="EMBL" id="QBMN01000056">
    <property type="protein sequence ID" value="PZO41979.1"/>
    <property type="molecule type" value="Genomic_DNA"/>
</dbReference>
<dbReference type="PANTHER" id="PTHR41335">
    <property type="entry name" value="MEMBRANE PROTEIN-RELATED"/>
    <property type="match status" value="1"/>
</dbReference>
<organism evidence="8 9">
    <name type="scientific">Shackletoniella antarctica</name>
    <dbReference type="NCBI Taxonomy" id="268115"/>
    <lineage>
        <taxon>Bacteria</taxon>
        <taxon>Bacillati</taxon>
        <taxon>Cyanobacteriota</taxon>
        <taxon>Cyanophyceae</taxon>
        <taxon>Oculatellales</taxon>
        <taxon>Oculatellaceae</taxon>
        <taxon>Shackletoniella</taxon>
    </lineage>
</organism>
<proteinExistence type="predicted"/>
<comment type="caution">
    <text evidence="8">The sequence shown here is derived from an EMBL/GenBank/DDBJ whole genome shotgun (WGS) entry which is preliminary data.</text>
</comment>
<feature type="coiled-coil region" evidence="5">
    <location>
        <begin position="69"/>
        <end position="103"/>
    </location>
</feature>
<dbReference type="InterPro" id="IPR010445">
    <property type="entry name" value="LapA_dom"/>
</dbReference>
<evidence type="ECO:0000256" key="3">
    <source>
        <dbReference type="ARBA" id="ARBA00022989"/>
    </source>
</evidence>
<dbReference type="AlphaFoldDB" id="A0A2W4WJA9"/>
<dbReference type="GO" id="GO:0005886">
    <property type="term" value="C:plasma membrane"/>
    <property type="evidence" value="ECO:0007669"/>
    <property type="project" value="InterPro"/>
</dbReference>
<keyword evidence="4 6" id="KW-0472">Membrane</keyword>
<evidence type="ECO:0000256" key="1">
    <source>
        <dbReference type="ARBA" id="ARBA00022475"/>
    </source>
</evidence>
<keyword evidence="2 6" id="KW-0812">Transmembrane</keyword>
<evidence type="ECO:0000259" key="7">
    <source>
        <dbReference type="Pfam" id="PF06305"/>
    </source>
</evidence>
<sequence>MRLFLVLALLIAIAAVIFSFQNAMPIMVYLGIWNFQASLALVLLSTLGIGIVVGILVSLPSALRRSMEISKDERQIDQLQADLNAQLDVVSQQQKRIDNLERHLNTGNAPDV</sequence>
<evidence type="ECO:0000256" key="5">
    <source>
        <dbReference type="SAM" id="Coils"/>
    </source>
</evidence>
<keyword evidence="3 6" id="KW-1133">Transmembrane helix</keyword>